<dbReference type="PANTHER" id="PTHR43592:SF15">
    <property type="entry name" value="CAAX AMINO TERMINAL PROTEASE FAMILY PROTEIN"/>
    <property type="match status" value="1"/>
</dbReference>
<feature type="transmembrane region" description="Helical" evidence="1">
    <location>
        <begin position="187"/>
        <end position="220"/>
    </location>
</feature>
<dbReference type="GO" id="GO:0080120">
    <property type="term" value="P:CAAX-box protein maturation"/>
    <property type="evidence" value="ECO:0007669"/>
    <property type="project" value="UniProtKB-ARBA"/>
</dbReference>
<dbReference type="AlphaFoldDB" id="A0A1V6LZ36"/>
<reference evidence="3 4" key="1">
    <citation type="journal article" date="2016" name="Genome Announc.">
        <title>Draft Genome Sequence of the Anaerobic Ammonium-Oxidizing Bacterium 'Candidatus Brocadia sp. 40'.</title>
        <authorList>
            <person name="Ali M."/>
            <person name="Haroon M.F."/>
            <person name="Narita Y."/>
            <person name="Zhang L."/>
            <person name="Rangel Shaw D."/>
            <person name="Okabe S."/>
            <person name="Saikaly P.E."/>
        </authorList>
    </citation>
    <scope>NUCLEOTIDE SEQUENCE [LARGE SCALE GENOMIC DNA]</scope>
    <source>
        <strain evidence="3 4">40</strain>
    </source>
</reference>
<keyword evidence="1" id="KW-0812">Transmembrane</keyword>
<protein>
    <recommendedName>
        <fullName evidence="2">CAAX prenyl protease 2/Lysostaphin resistance protein A-like domain-containing protein</fullName>
    </recommendedName>
</protein>
<feature type="transmembrane region" description="Helical" evidence="1">
    <location>
        <begin position="59"/>
        <end position="78"/>
    </location>
</feature>
<accession>A0A1V6LZ36</accession>
<evidence type="ECO:0000313" key="4">
    <source>
        <dbReference type="Proteomes" id="UP000242219"/>
    </source>
</evidence>
<gene>
    <name evidence="3" type="ORF">BIY37_08615</name>
</gene>
<dbReference type="Proteomes" id="UP000242219">
    <property type="component" value="Unassembled WGS sequence"/>
</dbReference>
<proteinExistence type="predicted"/>
<sequence length="258" mass="29051">MNSVQTRPGIALNCRWNLKDAAKVFLAYVILLLIGMPVIVRFINALLGFNILNSIGHRNLVLFISVFINMLVCSYVFYIVCIEYRQSVTALGLSMVNLSGNIKQGVKRYAITLPVIILAGFVINLISSYYGQAPQMQEIVQWVLEEKSVFVLGSLIFFGIVVAPVMEEIMFRGFLQPALKNSLGRRYAITITASLFAAVHMDIFAFLQIFILGMLLGYLYEKTQTLVASIVVHILHNSLTLVFLLYFKFFMKGKIPAF</sequence>
<evidence type="ECO:0000313" key="3">
    <source>
        <dbReference type="EMBL" id="OQD45411.1"/>
    </source>
</evidence>
<keyword evidence="1" id="KW-0472">Membrane</keyword>
<comment type="caution">
    <text evidence="3">The sequence shown here is derived from an EMBL/GenBank/DDBJ whole genome shotgun (WGS) entry which is preliminary data.</text>
</comment>
<dbReference type="GO" id="GO:0004175">
    <property type="term" value="F:endopeptidase activity"/>
    <property type="evidence" value="ECO:0007669"/>
    <property type="project" value="UniProtKB-ARBA"/>
</dbReference>
<organism evidence="3 4">
    <name type="scientific">Candidatus Brocadia sapporoensis</name>
    <dbReference type="NCBI Taxonomy" id="392547"/>
    <lineage>
        <taxon>Bacteria</taxon>
        <taxon>Pseudomonadati</taxon>
        <taxon>Planctomycetota</taxon>
        <taxon>Candidatus Brocadiia</taxon>
        <taxon>Candidatus Brocadiales</taxon>
        <taxon>Candidatus Brocadiaceae</taxon>
        <taxon>Candidatus Brocadia</taxon>
    </lineage>
</organism>
<dbReference type="EMBL" id="MJUW02000092">
    <property type="protein sequence ID" value="OQD45411.1"/>
    <property type="molecule type" value="Genomic_DNA"/>
</dbReference>
<name>A0A1V6LZ36_9BACT</name>
<evidence type="ECO:0000259" key="2">
    <source>
        <dbReference type="Pfam" id="PF02517"/>
    </source>
</evidence>
<feature type="transmembrane region" description="Helical" evidence="1">
    <location>
        <begin position="25"/>
        <end position="47"/>
    </location>
</feature>
<keyword evidence="1" id="KW-1133">Transmembrane helix</keyword>
<keyword evidence="4" id="KW-1185">Reference proteome</keyword>
<feature type="transmembrane region" description="Helical" evidence="1">
    <location>
        <begin position="149"/>
        <end position="166"/>
    </location>
</feature>
<dbReference type="InterPro" id="IPR003675">
    <property type="entry name" value="Rce1/LyrA-like_dom"/>
</dbReference>
<feature type="transmembrane region" description="Helical" evidence="1">
    <location>
        <begin position="226"/>
        <end position="247"/>
    </location>
</feature>
<dbReference type="PANTHER" id="PTHR43592">
    <property type="entry name" value="CAAX AMINO TERMINAL PROTEASE"/>
    <property type="match status" value="1"/>
</dbReference>
<evidence type="ECO:0000256" key="1">
    <source>
        <dbReference type="SAM" id="Phobius"/>
    </source>
</evidence>
<dbReference type="RefSeq" id="WP_070067416.1">
    <property type="nucleotide sequence ID" value="NZ_MJUW02000092.1"/>
</dbReference>
<feature type="transmembrane region" description="Helical" evidence="1">
    <location>
        <begin position="109"/>
        <end position="129"/>
    </location>
</feature>
<dbReference type="Pfam" id="PF02517">
    <property type="entry name" value="Rce1-like"/>
    <property type="match status" value="1"/>
</dbReference>
<feature type="domain" description="CAAX prenyl protease 2/Lysostaphin resistance protein A-like" evidence="2">
    <location>
        <begin position="155"/>
        <end position="238"/>
    </location>
</feature>